<evidence type="ECO:0000313" key="2">
    <source>
        <dbReference type="Proteomes" id="UP000516361"/>
    </source>
</evidence>
<accession>A0A7G1G5H9</accession>
<name>A0A7G1G5H9_9BACT</name>
<dbReference type="InterPro" id="IPR018708">
    <property type="entry name" value="DUF2225"/>
</dbReference>
<dbReference type="AlphaFoldDB" id="A0A7G1G5H9"/>
<dbReference type="SUPFAM" id="SSF48452">
    <property type="entry name" value="TPR-like"/>
    <property type="match status" value="1"/>
</dbReference>
<dbReference type="InParanoid" id="A0A7G1G5H9"/>
<evidence type="ECO:0008006" key="3">
    <source>
        <dbReference type="Google" id="ProtNLM"/>
    </source>
</evidence>
<keyword evidence="2" id="KW-1185">Reference proteome</keyword>
<dbReference type="KEGG" id="ocy:OSSY52_19690"/>
<dbReference type="Pfam" id="PF09986">
    <property type="entry name" value="DUF2225"/>
    <property type="match status" value="1"/>
</dbReference>
<organism evidence="1 2">
    <name type="scientific">Tepiditoga spiralis</name>
    <dbReference type="NCBI Taxonomy" id="2108365"/>
    <lineage>
        <taxon>Bacteria</taxon>
        <taxon>Thermotogati</taxon>
        <taxon>Thermotogota</taxon>
        <taxon>Thermotogae</taxon>
        <taxon>Petrotogales</taxon>
        <taxon>Petrotogaceae</taxon>
        <taxon>Tepiditoga</taxon>
    </lineage>
</organism>
<evidence type="ECO:0000313" key="1">
    <source>
        <dbReference type="EMBL" id="BBE31828.1"/>
    </source>
</evidence>
<proteinExistence type="predicted"/>
<reference evidence="1 2" key="1">
    <citation type="submission" date="2018-06" db="EMBL/GenBank/DDBJ databases">
        <title>Genome sequencing of Oceanotoga sp. sy52.</title>
        <authorList>
            <person name="Mori K."/>
        </authorList>
    </citation>
    <scope>NUCLEOTIDE SEQUENCE [LARGE SCALE GENOMIC DNA]</scope>
    <source>
        <strain evidence="2">sy52</strain>
    </source>
</reference>
<dbReference type="RefSeq" id="WP_190614626.1">
    <property type="nucleotide sequence ID" value="NZ_AP018712.1"/>
</dbReference>
<protein>
    <recommendedName>
        <fullName evidence="3">DUF2225 domain-containing protein</fullName>
    </recommendedName>
</protein>
<sequence length="221" mass="26200">MANFYKEITTCPICKTEFTYAKIMSSAIKVKSYDQDLKPNYVDYNPLMFSIITCTNCKFTYNEKDKDKIKNNISPKKFELINKYLSNITEEDIFKIDNSENKSPEFYKQQLVMGSEIYSILKKPFEVAKLLLKLAWHYRDIDDERRELKILNNVLKISTMYFEEAYTDDDTIFALFYSGYISYRFGNLNDAARYLDRLNSKYKNARSPYIRASKELRGELK</sequence>
<dbReference type="Proteomes" id="UP000516361">
    <property type="component" value="Chromosome"/>
</dbReference>
<dbReference type="EMBL" id="AP018712">
    <property type="protein sequence ID" value="BBE31828.1"/>
    <property type="molecule type" value="Genomic_DNA"/>
</dbReference>
<gene>
    <name evidence="1" type="ORF">OSSY52_19690</name>
</gene>
<dbReference type="InterPro" id="IPR011990">
    <property type="entry name" value="TPR-like_helical_dom_sf"/>
</dbReference>